<dbReference type="InterPro" id="IPR011333">
    <property type="entry name" value="SKP1/BTB/POZ_sf"/>
</dbReference>
<dbReference type="GO" id="GO:0016567">
    <property type="term" value="P:protein ubiquitination"/>
    <property type="evidence" value="ECO:0007669"/>
    <property type="project" value="UniProtKB-UniPathway"/>
</dbReference>
<dbReference type="EMBL" id="GL348716">
    <property type="protein sequence ID" value="EFH57789.1"/>
    <property type="molecule type" value="Genomic_DNA"/>
</dbReference>
<comment type="pathway">
    <text evidence="1">Protein modification; protein ubiquitination.</text>
</comment>
<dbReference type="Proteomes" id="UP000008694">
    <property type="component" value="Unassembled WGS sequence"/>
</dbReference>
<dbReference type="eggNOG" id="KOG1947">
    <property type="taxonomic scope" value="Eukaryota"/>
</dbReference>
<proteinExistence type="predicted"/>
<evidence type="ECO:0000256" key="1">
    <source>
        <dbReference type="ARBA" id="ARBA00004906"/>
    </source>
</evidence>
<dbReference type="CDD" id="cd18186">
    <property type="entry name" value="BTB_POZ_ZBTB_KLHL-like"/>
    <property type="match status" value="1"/>
</dbReference>
<name>D7LKC6_ARALL</name>
<keyword evidence="3" id="KW-1185">Reference proteome</keyword>
<sequence length="212" mass="24282">MAMSSLDEFVILVVNQREASSSSQEISISASEIVSWGLSKILSYGRVKVRARQVFMLLISTLDLYWLIEESSYFHGLLSGSFSESGLDHISVEWNPETFLNLLMCLYGYSIDITSSSLFDVRFFWRICARSLCGLSFKEFRMYHLLFQFILPSSIKHPHLTVDSEMHLADALLIWLDAGRRMSDFSESSSSQDNTINLMEQLTFRSQPSGKW</sequence>
<evidence type="ECO:0000313" key="3">
    <source>
        <dbReference type="Proteomes" id="UP000008694"/>
    </source>
</evidence>
<protein>
    <submittedName>
        <fullName evidence="2">Predicted protein</fullName>
    </submittedName>
</protein>
<dbReference type="STRING" id="81972.D7LKC6"/>
<dbReference type="Gene3D" id="3.30.710.10">
    <property type="entry name" value="Potassium Channel Kv1.1, Chain A"/>
    <property type="match status" value="1"/>
</dbReference>
<evidence type="ECO:0000313" key="2">
    <source>
        <dbReference type="EMBL" id="EFH57789.1"/>
    </source>
</evidence>
<gene>
    <name evidence="2" type="ORF">ARALYDRAFT_669583</name>
</gene>
<accession>D7LKC6</accession>
<dbReference type="UniPathway" id="UPA00143"/>
<organism evidence="3">
    <name type="scientific">Arabidopsis lyrata subsp. lyrata</name>
    <name type="common">Lyre-leaved rock-cress</name>
    <dbReference type="NCBI Taxonomy" id="81972"/>
    <lineage>
        <taxon>Eukaryota</taxon>
        <taxon>Viridiplantae</taxon>
        <taxon>Streptophyta</taxon>
        <taxon>Embryophyta</taxon>
        <taxon>Tracheophyta</taxon>
        <taxon>Spermatophyta</taxon>
        <taxon>Magnoliopsida</taxon>
        <taxon>eudicotyledons</taxon>
        <taxon>Gunneridae</taxon>
        <taxon>Pentapetalae</taxon>
        <taxon>rosids</taxon>
        <taxon>malvids</taxon>
        <taxon>Brassicales</taxon>
        <taxon>Brassicaceae</taxon>
        <taxon>Camelineae</taxon>
        <taxon>Arabidopsis</taxon>
    </lineage>
</organism>
<dbReference type="Gramene" id="Al_scaffold_0004_2302">
    <property type="protein sequence ID" value="Al_scaffold_0004_2302"/>
    <property type="gene ID" value="Al_scaffold_0004_2302"/>
</dbReference>
<dbReference type="AlphaFoldDB" id="D7LKC6"/>
<reference evidence="3" key="1">
    <citation type="journal article" date="2011" name="Nat. Genet.">
        <title>The Arabidopsis lyrata genome sequence and the basis of rapid genome size change.</title>
        <authorList>
            <person name="Hu T.T."/>
            <person name="Pattyn P."/>
            <person name="Bakker E.G."/>
            <person name="Cao J."/>
            <person name="Cheng J.-F."/>
            <person name="Clark R.M."/>
            <person name="Fahlgren N."/>
            <person name="Fawcett J.A."/>
            <person name="Grimwood J."/>
            <person name="Gundlach H."/>
            <person name="Haberer G."/>
            <person name="Hollister J.D."/>
            <person name="Ossowski S."/>
            <person name="Ottilar R.P."/>
            <person name="Salamov A.A."/>
            <person name="Schneeberger K."/>
            <person name="Spannagl M."/>
            <person name="Wang X."/>
            <person name="Yang L."/>
            <person name="Nasrallah M.E."/>
            <person name="Bergelson J."/>
            <person name="Carrington J.C."/>
            <person name="Gaut B.S."/>
            <person name="Schmutz J."/>
            <person name="Mayer K.F.X."/>
            <person name="Van de Peer Y."/>
            <person name="Grigoriev I.V."/>
            <person name="Nordborg M."/>
            <person name="Weigel D."/>
            <person name="Guo Y.-L."/>
        </authorList>
    </citation>
    <scope>NUCLEOTIDE SEQUENCE [LARGE SCALE GENOMIC DNA]</scope>
    <source>
        <strain evidence="3">cv. MN47</strain>
    </source>
</reference>
<dbReference type="HOGENOM" id="CLU_1301199_0_0_1"/>